<protein>
    <submittedName>
        <fullName evidence="3">Clasp</fullName>
    </submittedName>
</protein>
<evidence type="ECO:0000313" key="3">
    <source>
        <dbReference type="EMBL" id="KAJ3434354.1"/>
    </source>
</evidence>
<feature type="compositionally biased region" description="Low complexity" evidence="1">
    <location>
        <begin position="351"/>
        <end position="375"/>
    </location>
</feature>
<feature type="region of interest" description="Disordered" evidence="1">
    <location>
        <begin position="335"/>
        <end position="425"/>
    </location>
</feature>
<dbReference type="InterPro" id="IPR024395">
    <property type="entry name" value="CLASP_N_dom"/>
</dbReference>
<dbReference type="Proteomes" id="UP001146793">
    <property type="component" value="Unassembled WGS sequence"/>
</dbReference>
<evidence type="ECO:0000313" key="4">
    <source>
        <dbReference type="Proteomes" id="UP001146793"/>
    </source>
</evidence>
<name>A0AAV7YXY5_9EUKA</name>
<evidence type="ECO:0000259" key="2">
    <source>
        <dbReference type="Pfam" id="PF12348"/>
    </source>
</evidence>
<evidence type="ECO:0000256" key="1">
    <source>
        <dbReference type="SAM" id="MobiDB-lite"/>
    </source>
</evidence>
<proteinExistence type="predicted"/>
<dbReference type="InterPro" id="IPR011989">
    <property type="entry name" value="ARM-like"/>
</dbReference>
<reference evidence="3" key="1">
    <citation type="submission" date="2022-08" db="EMBL/GenBank/DDBJ databases">
        <title>Novel sulphate-reducing endosymbionts in the free-living metamonad Anaeramoeba.</title>
        <authorList>
            <person name="Jerlstrom-Hultqvist J."/>
            <person name="Cepicka I."/>
            <person name="Gallot-Lavallee L."/>
            <person name="Salas-Leiva D."/>
            <person name="Curtis B.A."/>
            <person name="Zahonova K."/>
            <person name="Pipaliya S."/>
            <person name="Dacks J."/>
            <person name="Roger A.J."/>
        </authorList>
    </citation>
    <scope>NUCLEOTIDE SEQUENCE</scope>
    <source>
        <strain evidence="3">Busselton2</strain>
    </source>
</reference>
<accession>A0AAV7YXY5</accession>
<comment type="caution">
    <text evidence="3">The sequence shown here is derived from an EMBL/GenBank/DDBJ whole genome shotgun (WGS) entry which is preliminary data.</text>
</comment>
<sequence>MAQNKLFYLFSIGSNPQLKIVVIICSDQQIFTNLKSYPLLEMVPSIAKLVSANNTNVKTKAINFMKKMFSSGELKSLINKNSKKSNVSSDWKVLSDKIPEKLISDEDHLEKELDKIYKDLTEKEGEHCDSLIESMIQFESLLNGNVSDYEIFYTKIHKFHDPFLVQLRDPRTQINKQICYLIANLSRRMKDRFNKTFLFLLNDLLRLVDQKKKGIARSGDFCIKISIHNTRAPTCILILPDVISKTKSIYLRMECTEYLLLILSLWETSILEKYCKKIENILSFTIDNLYPGTRKSGRLPFWRYAQHFTNNARLFYNKLQINTQKNLNKEKDPELTFINFDPNNHKHKLNHSNSHNGSHNRNKNYNNHQNNGNSKRISTRKKKRFVDSHINNNFSRRQRNSSGQGQRKKKLIPTKSYSTKDNLKQNRNTSLPVCKIKSLNEMNQKSQNSQKKKSKILSKTFSSLILQLEKNTDLDLKESILIKIKKKILYSTTNFENNKLIEKLILCILKQLQLNEISIIQITLCILKILIVFEKKIFQKYHKKALQYLIPIMHLNEKISSMVIVPMKMIQHSYGDLTNVLIIINNKLESKYQIICLDLILNNLQKFDDHWFKNEKNIKLIMDNALPILDKKEMNLIERAKSILKLCYENNQVSFFQLRKKTNKKPKRRPLSKSISLPSIPTQEVFFLIENVREIPKDDNYKQNIKRRDGYKMNLEPKNDFIFKQKLKANENKNKKEIEKQKKNNIYNQEDKNVKIEEGKMEKILKVEKEEEVT</sequence>
<feature type="domain" description="CLASP N-terminal" evidence="2">
    <location>
        <begin position="109"/>
        <end position="327"/>
    </location>
</feature>
<feature type="compositionally biased region" description="Polar residues" evidence="1">
    <location>
        <begin position="415"/>
        <end position="425"/>
    </location>
</feature>
<dbReference type="AlphaFoldDB" id="A0AAV7YXY5"/>
<dbReference type="Gene3D" id="1.25.10.10">
    <property type="entry name" value="Leucine-rich Repeat Variant"/>
    <property type="match status" value="1"/>
</dbReference>
<gene>
    <name evidence="3" type="ORF">M0812_19834</name>
</gene>
<feature type="compositionally biased region" description="Low complexity" evidence="1">
    <location>
        <begin position="391"/>
        <end position="405"/>
    </location>
</feature>
<dbReference type="Pfam" id="PF12348">
    <property type="entry name" value="CLASP_N"/>
    <property type="match status" value="1"/>
</dbReference>
<dbReference type="EMBL" id="JANTQA010000044">
    <property type="protein sequence ID" value="KAJ3434354.1"/>
    <property type="molecule type" value="Genomic_DNA"/>
</dbReference>
<organism evidence="3 4">
    <name type="scientific">Anaeramoeba flamelloides</name>
    <dbReference type="NCBI Taxonomy" id="1746091"/>
    <lineage>
        <taxon>Eukaryota</taxon>
        <taxon>Metamonada</taxon>
        <taxon>Anaeramoebidae</taxon>
        <taxon>Anaeramoeba</taxon>
    </lineage>
</organism>